<sequence length="313" mass="36050">MRYFTFILVIHLYVSGMSQASLTVDHMQATIGDQLKATIKTNLSNGREWINMKEIWPDSSKQFEVIHGPVVENSDPSSMTVSWTIALFDTGWVRIPALPLLIKYQDKIDTVFSNDVPVQIKPVEPDSTGLLPIKDIVRQPFSILYFKKYIPHFIGALLLLFGLIYWWRHRKKKENIKEQIVYVPLPHDWAFNALSDLESKRLWQSGEVKEHYTLLTSILREYLERRYSIRALEQTTDEILDQLRLQQLSPLLLADTSELLSISDLIKFAKADPGIDIHAATIERVRNFVKQTMQVPSLLTPETDKTSTDAPVE</sequence>
<dbReference type="AlphaFoldDB" id="A0A9D7XPR2"/>
<evidence type="ECO:0000256" key="1">
    <source>
        <dbReference type="SAM" id="Phobius"/>
    </source>
</evidence>
<evidence type="ECO:0008006" key="5">
    <source>
        <dbReference type="Google" id="ProtNLM"/>
    </source>
</evidence>
<evidence type="ECO:0000313" key="3">
    <source>
        <dbReference type="EMBL" id="MBK9984789.1"/>
    </source>
</evidence>
<feature type="transmembrane region" description="Helical" evidence="1">
    <location>
        <begin position="149"/>
        <end position="167"/>
    </location>
</feature>
<gene>
    <name evidence="3" type="ORF">IPP15_20905</name>
</gene>
<evidence type="ECO:0000256" key="2">
    <source>
        <dbReference type="SAM" id="SignalP"/>
    </source>
</evidence>
<keyword evidence="1" id="KW-0472">Membrane</keyword>
<protein>
    <recommendedName>
        <fullName evidence="5">Protein BatD</fullName>
    </recommendedName>
</protein>
<keyword evidence="2" id="KW-0732">Signal</keyword>
<comment type="caution">
    <text evidence="3">The sequence shown here is derived from an EMBL/GenBank/DDBJ whole genome shotgun (WGS) entry which is preliminary data.</text>
</comment>
<feature type="signal peptide" evidence="2">
    <location>
        <begin position="1"/>
        <end position="20"/>
    </location>
</feature>
<reference evidence="3 4" key="1">
    <citation type="submission" date="2020-10" db="EMBL/GenBank/DDBJ databases">
        <title>Connecting structure to function with the recovery of over 1000 high-quality activated sludge metagenome-assembled genomes encoding full-length rRNA genes using long-read sequencing.</title>
        <authorList>
            <person name="Singleton C.M."/>
            <person name="Petriglieri F."/>
            <person name="Kristensen J.M."/>
            <person name="Kirkegaard R.H."/>
            <person name="Michaelsen T.Y."/>
            <person name="Andersen M.H."/>
            <person name="Karst S.M."/>
            <person name="Dueholm M.S."/>
            <person name="Nielsen P.H."/>
            <person name="Albertsen M."/>
        </authorList>
    </citation>
    <scope>NUCLEOTIDE SEQUENCE [LARGE SCALE GENOMIC DNA]</scope>
    <source>
        <strain evidence="3">Ribe_18-Q3-R11-54_MAXAC.273</strain>
    </source>
</reference>
<name>A0A9D7XPR2_9BACT</name>
<evidence type="ECO:0000313" key="4">
    <source>
        <dbReference type="Proteomes" id="UP000808337"/>
    </source>
</evidence>
<keyword evidence="1" id="KW-1133">Transmembrane helix</keyword>
<keyword evidence="1" id="KW-0812">Transmembrane</keyword>
<accession>A0A9D7XPR2</accession>
<proteinExistence type="predicted"/>
<feature type="chain" id="PRO_5039567027" description="Protein BatD" evidence="2">
    <location>
        <begin position="21"/>
        <end position="313"/>
    </location>
</feature>
<organism evidence="3 4">
    <name type="scientific">Candidatus Opimibacter skivensis</name>
    <dbReference type="NCBI Taxonomy" id="2982028"/>
    <lineage>
        <taxon>Bacteria</taxon>
        <taxon>Pseudomonadati</taxon>
        <taxon>Bacteroidota</taxon>
        <taxon>Saprospiria</taxon>
        <taxon>Saprospirales</taxon>
        <taxon>Saprospiraceae</taxon>
        <taxon>Candidatus Opimibacter</taxon>
    </lineage>
</organism>
<dbReference type="Proteomes" id="UP000808337">
    <property type="component" value="Unassembled WGS sequence"/>
</dbReference>
<dbReference type="EMBL" id="JADKGY010000031">
    <property type="protein sequence ID" value="MBK9984789.1"/>
    <property type="molecule type" value="Genomic_DNA"/>
</dbReference>